<dbReference type="EMBL" id="JAPUUL010001907">
    <property type="protein sequence ID" value="KAJ8126328.1"/>
    <property type="molecule type" value="Genomic_DNA"/>
</dbReference>
<dbReference type="Proteomes" id="UP001153332">
    <property type="component" value="Unassembled WGS sequence"/>
</dbReference>
<protein>
    <submittedName>
        <fullName evidence="1">Uncharacterized protein</fullName>
    </submittedName>
</protein>
<organism evidence="1 2">
    <name type="scientific">Lasiodiplodia mahajangana</name>
    <dbReference type="NCBI Taxonomy" id="1108764"/>
    <lineage>
        <taxon>Eukaryota</taxon>
        <taxon>Fungi</taxon>
        <taxon>Dikarya</taxon>
        <taxon>Ascomycota</taxon>
        <taxon>Pezizomycotina</taxon>
        <taxon>Dothideomycetes</taxon>
        <taxon>Dothideomycetes incertae sedis</taxon>
        <taxon>Botryosphaeriales</taxon>
        <taxon>Botryosphaeriaceae</taxon>
        <taxon>Lasiodiplodia</taxon>
    </lineage>
</organism>
<accession>A0ACC2JGH2</accession>
<evidence type="ECO:0000313" key="2">
    <source>
        <dbReference type="Proteomes" id="UP001153332"/>
    </source>
</evidence>
<proteinExistence type="predicted"/>
<name>A0ACC2JGH2_9PEZI</name>
<gene>
    <name evidence="1" type="ORF">O1611_g7310</name>
</gene>
<comment type="caution">
    <text evidence="1">The sequence shown here is derived from an EMBL/GenBank/DDBJ whole genome shotgun (WGS) entry which is preliminary data.</text>
</comment>
<evidence type="ECO:0000313" key="1">
    <source>
        <dbReference type="EMBL" id="KAJ8126328.1"/>
    </source>
</evidence>
<reference evidence="1" key="1">
    <citation type="submission" date="2022-12" db="EMBL/GenBank/DDBJ databases">
        <title>Genome Sequence of Lasiodiplodia mahajangana.</title>
        <authorList>
            <person name="Buettner E."/>
        </authorList>
    </citation>
    <scope>NUCLEOTIDE SEQUENCE</scope>
    <source>
        <strain evidence="1">VT137</strain>
    </source>
</reference>
<sequence>MAWEPRNHNIYYPAFGSQQAPIQHNAAAGHEQSPFKFPCQRCPYVFTAQFAADDHMYASNHYKYQCHCCLMTQPTEDMIKQHEAEAHYWCSKCERGFQSYNSIKMHLNSWAHRGDSIACPFCKSLFTTAAGIAHHLEMGSCPKAENLNRDEVYKLVRRLDNDGVIANKLLEWEGSTHYEATGRAWNGHYFECYLCHRLFDTLKALNQHLQSPARE</sequence>
<keyword evidence="2" id="KW-1185">Reference proteome</keyword>